<gene>
    <name evidence="1" type="ORF">XcP1_071</name>
</gene>
<evidence type="ECO:0000313" key="1">
    <source>
        <dbReference type="EMBL" id="AWN08573.1"/>
    </source>
</evidence>
<keyword evidence="2" id="KW-1185">Reference proteome</keyword>
<accession>A0A3S7L8L6</accession>
<sequence>MSRNLAPDRLTVAINSELQANILRGLIQNKERLAQDAIEEHNRAVMELIGRPVLEAADIRRDNMMVDMFEQKLKEREGKTADQLADEQEKGFT</sequence>
<reference evidence="1 2" key="1">
    <citation type="submission" date="2018-04" db="EMBL/GenBank/DDBJ databases">
        <authorList>
            <person name="Silva F.P."/>
            <person name="Xavier A.S."/>
            <person name="Vidigal P.M.P."/>
            <person name="Alfenas-Zerbini P."/>
        </authorList>
    </citation>
    <scope>NUCLEOTIDE SEQUENCE [LARGE SCALE GENOMIC DNA]</scope>
</reference>
<proteinExistence type="predicted"/>
<protein>
    <submittedName>
        <fullName evidence="1">Uncharacterized protein</fullName>
    </submittedName>
</protein>
<evidence type="ECO:0000313" key="2">
    <source>
        <dbReference type="Proteomes" id="UP000289211"/>
    </source>
</evidence>
<name>A0A3S7L8L6_9CAUD</name>
<dbReference type="Proteomes" id="UP000289211">
    <property type="component" value="Segment"/>
</dbReference>
<organism evidence="1 2">
    <name type="scientific">Xanthomonas phage XcP1</name>
    <dbReference type="NCBI Taxonomy" id="2785027"/>
    <lineage>
        <taxon>Viruses</taxon>
        <taxon>Duplodnaviria</taxon>
        <taxon>Heunggongvirae</taxon>
        <taxon>Uroviricota</taxon>
        <taxon>Caudoviricetes</taxon>
        <taxon>Lindbergviridae</taxon>
        <taxon>Carpasinavirus</taxon>
        <taxon>Carpasinavirus FoX6</taxon>
        <taxon>Carpasinavirus XcP1</taxon>
    </lineage>
</organism>
<dbReference type="EMBL" id="MH191395">
    <property type="protein sequence ID" value="AWN08573.1"/>
    <property type="molecule type" value="Genomic_DNA"/>
</dbReference>